<dbReference type="Gene3D" id="3.60.15.10">
    <property type="entry name" value="Ribonuclease Z/Hydroxyacylglutathione hydrolase-like"/>
    <property type="match status" value="1"/>
</dbReference>
<protein>
    <recommendedName>
        <fullName evidence="5">Metallo-beta-lactamase domain-containing protein</fullName>
    </recommendedName>
</protein>
<comment type="similarity">
    <text evidence="1">Belongs to the metallo-beta-lactamase superfamily.</text>
</comment>
<proteinExistence type="inferred from homology"/>
<dbReference type="CDD" id="cd07728">
    <property type="entry name" value="YtnP-like_MBL-fold"/>
    <property type="match status" value="1"/>
</dbReference>
<evidence type="ECO:0000256" key="3">
    <source>
        <dbReference type="ARBA" id="ARBA00022801"/>
    </source>
</evidence>
<gene>
    <name evidence="6" type="ORF">BWX42_09070</name>
</gene>
<dbReference type="GO" id="GO:0046872">
    <property type="term" value="F:metal ion binding"/>
    <property type="evidence" value="ECO:0007669"/>
    <property type="project" value="UniProtKB-KW"/>
</dbReference>
<evidence type="ECO:0000313" key="7">
    <source>
        <dbReference type="Proteomes" id="UP000190409"/>
    </source>
</evidence>
<dbReference type="SMART" id="SM00849">
    <property type="entry name" value="Lactamase_B"/>
    <property type="match status" value="1"/>
</dbReference>
<dbReference type="GO" id="GO:0016787">
    <property type="term" value="F:hydrolase activity"/>
    <property type="evidence" value="ECO:0007669"/>
    <property type="project" value="UniProtKB-KW"/>
</dbReference>
<keyword evidence="3" id="KW-0378">Hydrolase</keyword>
<sequence>MNTYQFGEVSITWLDGMRSYHDGGVLFGPVPKAVWNKKFPVNNKNQIPQVMDPILLQYQGENILIDTGIGTSKMTNKQRRNAGVTRDTTVEESLQALGLTAADIDTIIQTHMHNDHAGGLTKLVNETLKPVFPNATIYMNEIEWDEVRNPNERTAGTYLKDNWQPVQEQVVTFSDKFELNDAITLHHTGGHSRGHSIVVIAQNDETMIHMGDLLMTTAHLNPLWVPAVDDYPMTSIEQKKKWLEYGFSHQSQFIFYHDPYYALVQWDKSGEKIVKSIPRDKEPLIPYSEDYMI</sequence>
<evidence type="ECO:0000256" key="4">
    <source>
        <dbReference type="ARBA" id="ARBA00022833"/>
    </source>
</evidence>
<keyword evidence="4" id="KW-0862">Zinc</keyword>
<evidence type="ECO:0000313" key="6">
    <source>
        <dbReference type="EMBL" id="OOL81830.1"/>
    </source>
</evidence>
<dbReference type="InterPro" id="IPR051013">
    <property type="entry name" value="MBL_superfamily_lactonases"/>
</dbReference>
<organism evidence="6 7">
    <name type="scientific">Dolosigranulum pigrum</name>
    <dbReference type="NCBI Taxonomy" id="29394"/>
    <lineage>
        <taxon>Bacteria</taxon>
        <taxon>Bacillati</taxon>
        <taxon>Bacillota</taxon>
        <taxon>Bacilli</taxon>
        <taxon>Lactobacillales</taxon>
        <taxon>Carnobacteriaceae</taxon>
        <taxon>Dolosigranulum</taxon>
    </lineage>
</organism>
<dbReference type="PANTHER" id="PTHR42978">
    <property type="entry name" value="QUORUM-QUENCHING LACTONASE YTNP-RELATED-RELATED"/>
    <property type="match status" value="1"/>
</dbReference>
<name>A0A1S8KQ48_9LACT</name>
<dbReference type="PANTHER" id="PTHR42978:SF6">
    <property type="entry name" value="QUORUM-QUENCHING LACTONASE YTNP-RELATED"/>
    <property type="match status" value="1"/>
</dbReference>
<dbReference type="InterPro" id="IPR001279">
    <property type="entry name" value="Metallo-B-lactamas"/>
</dbReference>
<dbReference type="SUPFAM" id="SSF56281">
    <property type="entry name" value="Metallo-hydrolase/oxidoreductase"/>
    <property type="match status" value="1"/>
</dbReference>
<feature type="domain" description="Metallo-beta-lactamase" evidence="5">
    <location>
        <begin position="50"/>
        <end position="249"/>
    </location>
</feature>
<accession>A0A1S8KQ48</accession>
<comment type="caution">
    <text evidence="6">The sequence shown here is derived from an EMBL/GenBank/DDBJ whole genome shotgun (WGS) entry which is preliminary data.</text>
</comment>
<reference evidence="6 7" key="1">
    <citation type="submission" date="2017-01" db="EMBL/GenBank/DDBJ databases">
        <title>Complete Genome Sequence of Dolosigranulum pigrum isolated from a Patient with interstitial lung disease.</title>
        <authorList>
            <person name="Mukhopadhyay R."/>
            <person name="Joaquin J."/>
            <person name="Hogue R."/>
            <person name="Fitzgerald S."/>
            <person name="Jospin G."/>
            <person name="Eisen J.A."/>
            <person name="Chaturvedi V."/>
        </authorList>
    </citation>
    <scope>NUCLEOTIDE SEQUENCE [LARGE SCALE GENOMIC DNA]</scope>
    <source>
        <strain evidence="6 7">15S00348</strain>
    </source>
</reference>
<keyword evidence="2" id="KW-0479">Metal-binding</keyword>
<dbReference type="RefSeq" id="WP_077863206.1">
    <property type="nucleotide sequence ID" value="NZ_CP040413.1"/>
</dbReference>
<dbReference type="AlphaFoldDB" id="A0A1S8KQ48"/>
<dbReference type="Proteomes" id="UP000190409">
    <property type="component" value="Unassembled WGS sequence"/>
</dbReference>
<evidence type="ECO:0000256" key="2">
    <source>
        <dbReference type="ARBA" id="ARBA00022723"/>
    </source>
</evidence>
<evidence type="ECO:0000256" key="1">
    <source>
        <dbReference type="ARBA" id="ARBA00007749"/>
    </source>
</evidence>
<dbReference type="Pfam" id="PF00753">
    <property type="entry name" value="Lactamase_B"/>
    <property type="match status" value="1"/>
</dbReference>
<dbReference type="InterPro" id="IPR036866">
    <property type="entry name" value="RibonucZ/Hydroxyglut_hydro"/>
</dbReference>
<evidence type="ECO:0000259" key="5">
    <source>
        <dbReference type="SMART" id="SM00849"/>
    </source>
</evidence>
<dbReference type="EMBL" id="MUYF01000003">
    <property type="protein sequence ID" value="OOL81830.1"/>
    <property type="molecule type" value="Genomic_DNA"/>
</dbReference>